<dbReference type="Proteomes" id="UP000257131">
    <property type="component" value="Unassembled WGS sequence"/>
</dbReference>
<organism evidence="8 9">
    <name type="scientific">Rhodosalinus sediminis</name>
    <dbReference type="NCBI Taxonomy" id="1940533"/>
    <lineage>
        <taxon>Bacteria</taxon>
        <taxon>Pseudomonadati</taxon>
        <taxon>Pseudomonadota</taxon>
        <taxon>Alphaproteobacteria</taxon>
        <taxon>Rhodobacterales</taxon>
        <taxon>Paracoccaceae</taxon>
        <taxon>Rhodosalinus</taxon>
    </lineage>
</organism>
<comment type="caution">
    <text evidence="8">The sequence shown here is derived from an EMBL/GenBank/DDBJ whole genome shotgun (WGS) entry which is preliminary data.</text>
</comment>
<evidence type="ECO:0000256" key="4">
    <source>
        <dbReference type="ARBA" id="ARBA00031484"/>
    </source>
</evidence>
<evidence type="ECO:0000256" key="2">
    <source>
        <dbReference type="ARBA" id="ARBA00022729"/>
    </source>
</evidence>
<dbReference type="Gene3D" id="3.10.50.40">
    <property type="match status" value="1"/>
</dbReference>
<dbReference type="GO" id="GO:0003755">
    <property type="term" value="F:peptidyl-prolyl cis-trans isomerase activity"/>
    <property type="evidence" value="ECO:0007669"/>
    <property type="project" value="UniProtKB-KW"/>
</dbReference>
<accession>A0A3D9BY56</accession>
<feature type="chain" id="PRO_5017584054" description="Parvulin-like PPIase" evidence="6">
    <location>
        <begin position="31"/>
        <end position="415"/>
    </location>
</feature>
<dbReference type="SUPFAM" id="SSF54534">
    <property type="entry name" value="FKBP-like"/>
    <property type="match status" value="1"/>
</dbReference>
<evidence type="ECO:0000313" key="8">
    <source>
        <dbReference type="EMBL" id="REC58445.1"/>
    </source>
</evidence>
<dbReference type="AlphaFoldDB" id="A0A3D9BY56"/>
<name>A0A3D9BY56_9RHOB</name>
<keyword evidence="5 8" id="KW-0413">Isomerase</keyword>
<gene>
    <name evidence="8" type="ORF">DRV84_02460</name>
</gene>
<evidence type="ECO:0000256" key="1">
    <source>
        <dbReference type="ARBA" id="ARBA00018370"/>
    </source>
</evidence>
<evidence type="ECO:0000256" key="6">
    <source>
        <dbReference type="SAM" id="SignalP"/>
    </source>
</evidence>
<dbReference type="RefSeq" id="WP_115978276.1">
    <property type="nucleotide sequence ID" value="NZ_QOHR01000002.1"/>
</dbReference>
<dbReference type="OrthoDB" id="9791746at2"/>
<keyword evidence="5" id="KW-0697">Rotamase</keyword>
<evidence type="ECO:0000256" key="3">
    <source>
        <dbReference type="ARBA" id="ARBA00030642"/>
    </source>
</evidence>
<dbReference type="EMBL" id="QOHR01000002">
    <property type="protein sequence ID" value="REC58445.1"/>
    <property type="molecule type" value="Genomic_DNA"/>
</dbReference>
<evidence type="ECO:0000313" key="9">
    <source>
        <dbReference type="Proteomes" id="UP000257131"/>
    </source>
</evidence>
<dbReference type="PANTHER" id="PTHR47637:SF1">
    <property type="entry name" value="CHAPERONE SURA"/>
    <property type="match status" value="1"/>
</dbReference>
<evidence type="ECO:0000256" key="5">
    <source>
        <dbReference type="PROSITE-ProRule" id="PRU00278"/>
    </source>
</evidence>
<keyword evidence="2 6" id="KW-0732">Signal</keyword>
<sequence>MQLTRPTAATRLLAAGCLALAAILAAGATAAQGLFSPAIVVNDTVISRFDVEQRARFLSLLNTPGDIEATAREQLIDESLQLAEAARLDRLPDAEAVERGMAEFAARGDLSTEDFVALLAEQGVDAATFERFVRAGVAWRGVVRARFGGRARPSEAAVDRAIAGAGATSNLRVLLSEIVLPAPPGQAQAARAEAERLSEITSVEAFSEAARTLSASPSARDGGRLDWQPITRYPQQLRPALLSLAPGEVTDPLPLEGAVALLQLRAIDEAAYEAPEVAEIDYATYLIPGGRSESALTEARRIRTQVDRCDDLYGIAKEQPDERLVRESAAPGDLPRDVALELARLDAGEVSTALTRTGPDGAPALMVLTLCQRTPAAVVDTPRDEVARALLNRRLESLAEGYLQQLRANARIVEP</sequence>
<dbReference type="InterPro" id="IPR027304">
    <property type="entry name" value="Trigger_fact/SurA_dom_sf"/>
</dbReference>
<dbReference type="SUPFAM" id="SSF109998">
    <property type="entry name" value="Triger factor/SurA peptide-binding domain-like"/>
    <property type="match status" value="1"/>
</dbReference>
<dbReference type="InterPro" id="IPR046357">
    <property type="entry name" value="PPIase_dom_sf"/>
</dbReference>
<proteinExistence type="predicted"/>
<dbReference type="PROSITE" id="PS50198">
    <property type="entry name" value="PPIC_PPIASE_2"/>
    <property type="match status" value="1"/>
</dbReference>
<protein>
    <recommendedName>
        <fullName evidence="1">Parvulin-like PPIase</fullName>
    </recommendedName>
    <alternativeName>
        <fullName evidence="3">Peptidyl-prolyl cis-trans isomerase plp</fullName>
    </alternativeName>
    <alternativeName>
        <fullName evidence="4">Rotamase plp</fullName>
    </alternativeName>
</protein>
<feature type="domain" description="PpiC" evidence="7">
    <location>
        <begin position="170"/>
        <end position="266"/>
    </location>
</feature>
<evidence type="ECO:0000259" key="7">
    <source>
        <dbReference type="PROSITE" id="PS50198"/>
    </source>
</evidence>
<dbReference type="Pfam" id="PF00639">
    <property type="entry name" value="Rotamase"/>
    <property type="match status" value="1"/>
</dbReference>
<keyword evidence="9" id="KW-1185">Reference proteome</keyword>
<dbReference type="PANTHER" id="PTHR47637">
    <property type="entry name" value="CHAPERONE SURA"/>
    <property type="match status" value="1"/>
</dbReference>
<dbReference type="Gene3D" id="1.10.4030.10">
    <property type="entry name" value="Porin chaperone SurA, peptide-binding domain"/>
    <property type="match status" value="1"/>
</dbReference>
<reference evidence="8 9" key="1">
    <citation type="journal article" date="2017" name="Int. J. Syst. Evol. Microbiol.">
        <title>Rhodosalinus sediminis gen. nov., sp. nov., isolated from marine saltern.</title>
        <authorList>
            <person name="Guo L.Y."/>
            <person name="Ling S.K."/>
            <person name="Li C.M."/>
            <person name="Chen G.J."/>
            <person name="Du Z.J."/>
        </authorList>
    </citation>
    <scope>NUCLEOTIDE SEQUENCE [LARGE SCALE GENOMIC DNA]</scope>
    <source>
        <strain evidence="8 9">WDN1C137</strain>
    </source>
</reference>
<feature type="signal peptide" evidence="6">
    <location>
        <begin position="1"/>
        <end position="30"/>
    </location>
</feature>
<dbReference type="InterPro" id="IPR000297">
    <property type="entry name" value="PPIase_PpiC"/>
</dbReference>
<dbReference type="InterPro" id="IPR050280">
    <property type="entry name" value="OMP_Chaperone_SurA"/>
</dbReference>